<dbReference type="EMBL" id="BGZK01004964">
    <property type="protein sequence ID" value="GBP11855.1"/>
    <property type="molecule type" value="Genomic_DNA"/>
</dbReference>
<sequence length="90" mass="9754">MNTGTTCEAHTPGTICYTALLCIIKIYIARREGVKAVSQNRNSGPTELAPAQRAIYRLQLIYAAASAPARDSGANVSPLRRIPFLTSEFD</sequence>
<comment type="caution">
    <text evidence="1">The sequence shown here is derived from an EMBL/GenBank/DDBJ whole genome shotgun (WGS) entry which is preliminary data.</text>
</comment>
<reference evidence="1 2" key="1">
    <citation type="journal article" date="2019" name="Commun. Biol.">
        <title>The bagworm genome reveals a unique fibroin gene that provides high tensile strength.</title>
        <authorList>
            <person name="Kono N."/>
            <person name="Nakamura H."/>
            <person name="Ohtoshi R."/>
            <person name="Tomita M."/>
            <person name="Numata K."/>
            <person name="Arakawa K."/>
        </authorList>
    </citation>
    <scope>NUCLEOTIDE SEQUENCE [LARGE SCALE GENOMIC DNA]</scope>
</reference>
<organism evidence="1 2">
    <name type="scientific">Eumeta variegata</name>
    <name type="common">Bagworm moth</name>
    <name type="synonym">Eumeta japonica</name>
    <dbReference type="NCBI Taxonomy" id="151549"/>
    <lineage>
        <taxon>Eukaryota</taxon>
        <taxon>Metazoa</taxon>
        <taxon>Ecdysozoa</taxon>
        <taxon>Arthropoda</taxon>
        <taxon>Hexapoda</taxon>
        <taxon>Insecta</taxon>
        <taxon>Pterygota</taxon>
        <taxon>Neoptera</taxon>
        <taxon>Endopterygota</taxon>
        <taxon>Lepidoptera</taxon>
        <taxon>Glossata</taxon>
        <taxon>Ditrysia</taxon>
        <taxon>Tineoidea</taxon>
        <taxon>Psychidae</taxon>
        <taxon>Oiketicinae</taxon>
        <taxon>Eumeta</taxon>
    </lineage>
</organism>
<gene>
    <name evidence="1" type="ORF">EVAR_98939_1</name>
</gene>
<dbReference type="AlphaFoldDB" id="A0A4C1TCL9"/>
<dbReference type="Proteomes" id="UP000299102">
    <property type="component" value="Unassembled WGS sequence"/>
</dbReference>
<proteinExistence type="predicted"/>
<evidence type="ECO:0000313" key="1">
    <source>
        <dbReference type="EMBL" id="GBP11855.1"/>
    </source>
</evidence>
<name>A0A4C1TCL9_EUMVA</name>
<evidence type="ECO:0000313" key="2">
    <source>
        <dbReference type="Proteomes" id="UP000299102"/>
    </source>
</evidence>
<keyword evidence="2" id="KW-1185">Reference proteome</keyword>
<accession>A0A4C1TCL9</accession>
<protein>
    <submittedName>
        <fullName evidence="1">Uncharacterized protein</fullName>
    </submittedName>
</protein>